<feature type="compositionally biased region" description="Basic residues" evidence="1">
    <location>
        <begin position="55"/>
        <end position="64"/>
    </location>
</feature>
<dbReference type="PANTHER" id="PTHR42678:SF37">
    <property type="entry name" value="AMIDASE C869.01-RELATED"/>
    <property type="match status" value="1"/>
</dbReference>
<evidence type="ECO:0000256" key="1">
    <source>
        <dbReference type="SAM" id="MobiDB-lite"/>
    </source>
</evidence>
<sequence>MKTSFLLALIPAAAVVLALPNNYARQDAPSTVTLSTTAEPPRARARAAPPPLPPRPRRSCRARPTRPTAPPSWTATSSAWPAASGAATPTLRRTGRRGFTPSTTRGLVLLACPLSKQGKSGRQMGGHVGSRSFAALAGASPAPYGDKFSMPKCKGVEIQDLPIEHLQGLMTEGRLTSHDLVECYLARIKQTNKYICHKETHLQRSDINIHSSHTHSISELNPDALPIATTLDAERRRGRVRSPLHGIPFLVKDNLYTADVHNTSEGTLVLLGGRYAEGEATVVAKLRAAGGVLLGHATMSEAADHRALAEYASGYSSRTGQTRNPYNLTQSTAGSSSGSVVAVRINQAAVAVGTETYGSLVHPAAQLGLYTVKSTPGLLSRHGVVTGSYYHDTPGPLARSMRDVAVMLDIMHGPDPLDNLTYQAVGRYPFEGYTAQVANKSALRGMKLGLPWDPYWSTNAHMNSPGIRQAYEQRIQELEEAGAQIYNITNSPFTALANEYGAGQHSTVPPPFQHSTAFATLLAAGYAEWLRNWIFPEGDSRRDTLKTVADMAAWNAAHNATTGALGNGTWWWAPETGQSFYDAAAATNGTLGSAFWTAFGWGRTTARQAIDQAHVYITDNGTLLELDGLLVPNGRAGGYSSACAPMPSYAGYPIASAPVGLDGFSTPFALGVYGRQYGEAKLVRVASAMEDLFRWNEAPRWHNADTRQDRPWDAPWPGYTCSKESLARYACTK</sequence>
<feature type="compositionally biased region" description="Polar residues" evidence="1">
    <location>
        <begin position="315"/>
        <end position="332"/>
    </location>
</feature>
<dbReference type="PANTHER" id="PTHR42678">
    <property type="entry name" value="AMIDASE"/>
    <property type="match status" value="1"/>
</dbReference>
<dbReference type="Proteomes" id="UP001444661">
    <property type="component" value="Unassembled WGS sequence"/>
</dbReference>
<evidence type="ECO:0000256" key="2">
    <source>
        <dbReference type="SAM" id="SignalP"/>
    </source>
</evidence>
<name>A0ABR1RNV4_9PEZI</name>
<keyword evidence="2" id="KW-0732">Signal</keyword>
<feature type="signal peptide" evidence="2">
    <location>
        <begin position="1"/>
        <end position="18"/>
    </location>
</feature>
<comment type="caution">
    <text evidence="4">The sequence shown here is derived from an EMBL/GenBank/DDBJ whole genome shotgun (WGS) entry which is preliminary data.</text>
</comment>
<dbReference type="Pfam" id="PF01425">
    <property type="entry name" value="Amidase"/>
    <property type="match status" value="1"/>
</dbReference>
<organism evidence="4 5">
    <name type="scientific">Apiospora rasikravindrae</name>
    <dbReference type="NCBI Taxonomy" id="990691"/>
    <lineage>
        <taxon>Eukaryota</taxon>
        <taxon>Fungi</taxon>
        <taxon>Dikarya</taxon>
        <taxon>Ascomycota</taxon>
        <taxon>Pezizomycotina</taxon>
        <taxon>Sordariomycetes</taxon>
        <taxon>Xylariomycetidae</taxon>
        <taxon>Amphisphaeriales</taxon>
        <taxon>Apiosporaceae</taxon>
        <taxon>Apiospora</taxon>
    </lineage>
</organism>
<feature type="compositionally biased region" description="Low complexity" evidence="1">
    <location>
        <begin position="71"/>
        <end position="90"/>
    </location>
</feature>
<keyword evidence="5" id="KW-1185">Reference proteome</keyword>
<evidence type="ECO:0000259" key="3">
    <source>
        <dbReference type="Pfam" id="PF01425"/>
    </source>
</evidence>
<proteinExistence type="predicted"/>
<dbReference type="InterPro" id="IPR023631">
    <property type="entry name" value="Amidase_dom"/>
</dbReference>
<accession>A0ABR1RNV4</accession>
<feature type="region of interest" description="Disordered" evidence="1">
    <location>
        <begin position="30"/>
        <end position="100"/>
    </location>
</feature>
<protein>
    <recommendedName>
        <fullName evidence="3">Amidase domain-containing protein</fullName>
    </recommendedName>
</protein>
<feature type="region of interest" description="Disordered" evidence="1">
    <location>
        <begin position="315"/>
        <end position="334"/>
    </location>
</feature>
<feature type="domain" description="Amidase" evidence="3">
    <location>
        <begin position="211"/>
        <end position="494"/>
    </location>
</feature>
<evidence type="ECO:0000313" key="4">
    <source>
        <dbReference type="EMBL" id="KAK8016649.1"/>
    </source>
</evidence>
<dbReference type="EMBL" id="JAQQWK010000014">
    <property type="protein sequence ID" value="KAK8016649.1"/>
    <property type="molecule type" value="Genomic_DNA"/>
</dbReference>
<dbReference type="Gene3D" id="3.90.1300.10">
    <property type="entry name" value="Amidase signature (AS) domain"/>
    <property type="match status" value="1"/>
</dbReference>
<reference evidence="4 5" key="1">
    <citation type="submission" date="2023-01" db="EMBL/GenBank/DDBJ databases">
        <title>Analysis of 21 Apiospora genomes using comparative genomics revels a genus with tremendous synthesis potential of carbohydrate active enzymes and secondary metabolites.</title>
        <authorList>
            <person name="Sorensen T."/>
        </authorList>
    </citation>
    <scope>NUCLEOTIDE SEQUENCE [LARGE SCALE GENOMIC DNA]</scope>
    <source>
        <strain evidence="4 5">CBS 33761</strain>
    </source>
</reference>
<dbReference type="InterPro" id="IPR036928">
    <property type="entry name" value="AS_sf"/>
</dbReference>
<gene>
    <name evidence="4" type="ORF">PG993_014838</name>
</gene>
<dbReference type="SUPFAM" id="SSF75304">
    <property type="entry name" value="Amidase signature (AS) enzymes"/>
    <property type="match status" value="1"/>
</dbReference>
<feature type="chain" id="PRO_5047207283" description="Amidase domain-containing protein" evidence="2">
    <location>
        <begin position="19"/>
        <end position="733"/>
    </location>
</feature>
<evidence type="ECO:0000313" key="5">
    <source>
        <dbReference type="Proteomes" id="UP001444661"/>
    </source>
</evidence>